<dbReference type="Pfam" id="PF14040">
    <property type="entry name" value="DNase_NucA_NucB"/>
    <property type="match status" value="1"/>
</dbReference>
<gene>
    <name evidence="4" type="ORF">BKCO1_1440001</name>
</gene>
<dbReference type="Proteomes" id="UP000183809">
    <property type="component" value="Unassembled WGS sequence"/>
</dbReference>
<feature type="signal peptide" evidence="2">
    <location>
        <begin position="1"/>
        <end position="16"/>
    </location>
</feature>
<dbReference type="GeneID" id="31011446"/>
<feature type="domain" description="Deoxyribonuclease NucA/NucB" evidence="3">
    <location>
        <begin position="46"/>
        <end position="140"/>
    </location>
</feature>
<feature type="compositionally biased region" description="Acidic residues" evidence="1">
    <location>
        <begin position="193"/>
        <end position="210"/>
    </location>
</feature>
<feature type="chain" id="PRO_5012927527" evidence="2">
    <location>
        <begin position="17"/>
        <end position="304"/>
    </location>
</feature>
<feature type="region of interest" description="Disordered" evidence="1">
    <location>
        <begin position="174"/>
        <end position="235"/>
    </location>
</feature>
<keyword evidence="5" id="KW-1185">Reference proteome</keyword>
<organism evidence="4 5">
    <name type="scientific">Diplodia corticola</name>
    <dbReference type="NCBI Taxonomy" id="236234"/>
    <lineage>
        <taxon>Eukaryota</taxon>
        <taxon>Fungi</taxon>
        <taxon>Dikarya</taxon>
        <taxon>Ascomycota</taxon>
        <taxon>Pezizomycotina</taxon>
        <taxon>Dothideomycetes</taxon>
        <taxon>Dothideomycetes incertae sedis</taxon>
        <taxon>Botryosphaeriales</taxon>
        <taxon>Botryosphaeriaceae</taxon>
        <taxon>Diplodia</taxon>
    </lineage>
</organism>
<dbReference type="InterPro" id="IPR029476">
    <property type="entry name" value="DNase_NucA_NucB"/>
</dbReference>
<keyword evidence="2" id="KW-0732">Signal</keyword>
<comment type="caution">
    <text evidence="4">The sequence shown here is derived from an EMBL/GenBank/DDBJ whole genome shotgun (WGS) entry which is preliminary data.</text>
</comment>
<evidence type="ECO:0000256" key="1">
    <source>
        <dbReference type="SAM" id="MobiDB-lite"/>
    </source>
</evidence>
<evidence type="ECO:0000259" key="3">
    <source>
        <dbReference type="Pfam" id="PF14040"/>
    </source>
</evidence>
<dbReference type="RefSeq" id="XP_020124873.1">
    <property type="nucleotide sequence ID" value="XM_020271187.1"/>
</dbReference>
<accession>A0A1J9RLY9</accession>
<dbReference type="EMBL" id="MNUE01000144">
    <property type="protein sequence ID" value="OJD28613.1"/>
    <property type="molecule type" value="Genomic_DNA"/>
</dbReference>
<name>A0A1J9RLY9_9PEZI</name>
<sequence>MKYLALLAALAAFVAASPSENHLRRNDPDDLLIFTCDQMPEVCHNMCYGAYCVGIGTRLKYDKPDSTTKRNRRKAAGCIESGGNRCSVKKKYDKGYQCDEYPFASTAVIGGGDDQTRINRCVPAGENRKQGGIINSFYRKTYCGGGPCEFTAKFSNAGNIDMCDSMNGNTDVCNDKDNEVEGPGFGEPAKDGDEADDGTDDDGGNPEPEADAPSSKKIRRRTTNTVHPRYQTSSGLEIEIPGGARIGQRAVTVLPRNATLWDEQANDYDWDGDEDDDDDDDDDDYGYMMDNLDVRDDTIVAEIS</sequence>
<feature type="compositionally biased region" description="Acidic residues" evidence="1">
    <location>
        <begin position="264"/>
        <end position="285"/>
    </location>
</feature>
<dbReference type="STRING" id="236234.A0A1J9RLY9"/>
<feature type="compositionally biased region" description="Polar residues" evidence="1">
    <location>
        <begin position="223"/>
        <end position="235"/>
    </location>
</feature>
<evidence type="ECO:0000313" key="5">
    <source>
        <dbReference type="Proteomes" id="UP000183809"/>
    </source>
</evidence>
<dbReference type="OrthoDB" id="3878913at2759"/>
<feature type="region of interest" description="Disordered" evidence="1">
    <location>
        <begin position="262"/>
        <end position="287"/>
    </location>
</feature>
<dbReference type="AlphaFoldDB" id="A0A1J9RLY9"/>
<proteinExistence type="predicted"/>
<evidence type="ECO:0000313" key="4">
    <source>
        <dbReference type="EMBL" id="OJD28613.1"/>
    </source>
</evidence>
<protein>
    <submittedName>
        <fullName evidence="4">Alcohol dehydrogenase</fullName>
    </submittedName>
</protein>
<evidence type="ECO:0000256" key="2">
    <source>
        <dbReference type="SAM" id="SignalP"/>
    </source>
</evidence>
<reference evidence="4 5" key="1">
    <citation type="submission" date="2016-10" db="EMBL/GenBank/DDBJ databases">
        <title>Proteomics and genomics reveal pathogen-plant mechanisms compatible with a hemibiotrophic lifestyle of Diplodia corticola.</title>
        <authorList>
            <person name="Fernandes I."/>
            <person name="De Jonge R."/>
            <person name="Van De Peer Y."/>
            <person name="Devreese B."/>
            <person name="Alves A."/>
            <person name="Esteves A.C."/>
        </authorList>
    </citation>
    <scope>NUCLEOTIDE SEQUENCE [LARGE SCALE GENOMIC DNA]</scope>
    <source>
        <strain evidence="4 5">CBS 112549</strain>
    </source>
</reference>